<dbReference type="Proteomes" id="UP000001880">
    <property type="component" value="Chromosome"/>
</dbReference>
<dbReference type="eggNOG" id="COG0727">
    <property type="taxonomic scope" value="Bacteria"/>
</dbReference>
<dbReference type="Pfam" id="PF03692">
    <property type="entry name" value="CxxCxxCC"/>
    <property type="match status" value="1"/>
</dbReference>
<feature type="region of interest" description="Disordered" evidence="1">
    <location>
        <begin position="1"/>
        <end position="31"/>
    </location>
</feature>
<sequence>MMGVMADHERADDGPPQPQPKAEGGAGEPLGREEFEAGMRFVHRMEMQTKLAVERVEATLAALLEALHAGGRIGAEELARYMDDARQNARARSRSATHVEVGPPVDKYALGEGPDIDCEALIPICQGRCCRLRFPLSFQDLDEGTVRWDYAQPYRIRQRAEDGYCVHADPEARLCTVYEHRPAICRQYDCRQDKRIWSDFDKRIPAPLGAVRDQPVLIERIGIKRPER</sequence>
<feature type="compositionally biased region" description="Basic and acidic residues" evidence="1">
    <location>
        <begin position="1"/>
        <end position="13"/>
    </location>
</feature>
<keyword evidence="3" id="KW-1185">Reference proteome</keyword>
<dbReference type="HOGENOM" id="CLU_1233962_0_0_7"/>
<dbReference type="AlphaFoldDB" id="D0LNH5"/>
<organism evidence="2 3">
    <name type="scientific">Haliangium ochraceum (strain DSM 14365 / JCM 11303 / SMP-2)</name>
    <dbReference type="NCBI Taxonomy" id="502025"/>
    <lineage>
        <taxon>Bacteria</taxon>
        <taxon>Pseudomonadati</taxon>
        <taxon>Myxococcota</taxon>
        <taxon>Polyangia</taxon>
        <taxon>Haliangiales</taxon>
        <taxon>Kofleriaceae</taxon>
        <taxon>Haliangium</taxon>
    </lineage>
</organism>
<evidence type="ECO:0008006" key="4">
    <source>
        <dbReference type="Google" id="ProtNLM"/>
    </source>
</evidence>
<dbReference type="KEGG" id="hoh:Hoch_4386"/>
<reference evidence="2 3" key="1">
    <citation type="journal article" date="2010" name="Stand. Genomic Sci.">
        <title>Complete genome sequence of Haliangium ochraceum type strain (SMP-2).</title>
        <authorList>
            <consortium name="US DOE Joint Genome Institute (JGI-PGF)"/>
            <person name="Ivanova N."/>
            <person name="Daum C."/>
            <person name="Lang E."/>
            <person name="Abt B."/>
            <person name="Kopitz M."/>
            <person name="Saunders E."/>
            <person name="Lapidus A."/>
            <person name="Lucas S."/>
            <person name="Glavina Del Rio T."/>
            <person name="Nolan M."/>
            <person name="Tice H."/>
            <person name="Copeland A."/>
            <person name="Cheng J.F."/>
            <person name="Chen F."/>
            <person name="Bruce D."/>
            <person name="Goodwin L."/>
            <person name="Pitluck S."/>
            <person name="Mavromatis K."/>
            <person name="Pati A."/>
            <person name="Mikhailova N."/>
            <person name="Chen A."/>
            <person name="Palaniappan K."/>
            <person name="Land M."/>
            <person name="Hauser L."/>
            <person name="Chang Y.J."/>
            <person name="Jeffries C.D."/>
            <person name="Detter J.C."/>
            <person name="Brettin T."/>
            <person name="Rohde M."/>
            <person name="Goker M."/>
            <person name="Bristow J."/>
            <person name="Markowitz V."/>
            <person name="Eisen J.A."/>
            <person name="Hugenholtz P."/>
            <person name="Kyrpides N.C."/>
            <person name="Klenk H.P."/>
        </authorList>
    </citation>
    <scope>NUCLEOTIDE SEQUENCE [LARGE SCALE GENOMIC DNA]</scope>
    <source>
        <strain evidence="3">DSM 14365 / CIP 107738 / JCM 11303 / AJ 13395 / SMP-2</strain>
    </source>
</reference>
<dbReference type="EMBL" id="CP001804">
    <property type="protein sequence ID" value="ACY16880.1"/>
    <property type="molecule type" value="Genomic_DNA"/>
</dbReference>
<evidence type="ECO:0000313" key="2">
    <source>
        <dbReference type="EMBL" id="ACY16880.1"/>
    </source>
</evidence>
<accession>D0LNH5</accession>
<dbReference type="OrthoDB" id="275146at2"/>
<proteinExistence type="predicted"/>
<dbReference type="InterPro" id="IPR005358">
    <property type="entry name" value="Puta_zinc/iron-chelating_dom"/>
</dbReference>
<evidence type="ECO:0000313" key="3">
    <source>
        <dbReference type="Proteomes" id="UP000001880"/>
    </source>
</evidence>
<protein>
    <recommendedName>
        <fullName evidence="4">YkgJ family cysteine cluster protein</fullName>
    </recommendedName>
</protein>
<gene>
    <name evidence="2" type="ordered locus">Hoch_4386</name>
</gene>
<name>D0LNH5_HALO1</name>
<dbReference type="STRING" id="502025.Hoch_4386"/>
<evidence type="ECO:0000256" key="1">
    <source>
        <dbReference type="SAM" id="MobiDB-lite"/>
    </source>
</evidence>